<accession>A0ACB8GTF1</accession>
<evidence type="ECO:0000313" key="2">
    <source>
        <dbReference type="Proteomes" id="UP000664032"/>
    </source>
</evidence>
<reference evidence="1" key="1">
    <citation type="submission" date="2021-10" db="EMBL/GenBank/DDBJ databases">
        <title>Psilocybe cubensis genome.</title>
        <authorList>
            <person name="Mckernan K.J."/>
            <person name="Crawford S."/>
            <person name="Trippe A."/>
            <person name="Kane L.T."/>
            <person name="Mclaughlin S."/>
        </authorList>
    </citation>
    <scope>NUCLEOTIDE SEQUENCE</scope>
    <source>
        <strain evidence="1">MGC-MH-2018</strain>
    </source>
</reference>
<keyword evidence="2" id="KW-1185">Reference proteome</keyword>
<evidence type="ECO:0000313" key="1">
    <source>
        <dbReference type="EMBL" id="KAH9478265.1"/>
    </source>
</evidence>
<dbReference type="EMBL" id="JAFIQS020000008">
    <property type="protein sequence ID" value="KAH9478265.1"/>
    <property type="molecule type" value="Genomic_DNA"/>
</dbReference>
<comment type="caution">
    <text evidence="1">The sequence shown here is derived from an EMBL/GenBank/DDBJ whole genome shotgun (WGS) entry which is preliminary data.</text>
</comment>
<dbReference type="Proteomes" id="UP000664032">
    <property type="component" value="Unassembled WGS sequence"/>
</dbReference>
<name>A0ACB8GTF1_PSICU</name>
<organism evidence="1 2">
    <name type="scientific">Psilocybe cubensis</name>
    <name type="common">Psychedelic mushroom</name>
    <name type="synonym">Stropharia cubensis</name>
    <dbReference type="NCBI Taxonomy" id="181762"/>
    <lineage>
        <taxon>Eukaryota</taxon>
        <taxon>Fungi</taxon>
        <taxon>Dikarya</taxon>
        <taxon>Basidiomycota</taxon>
        <taxon>Agaricomycotina</taxon>
        <taxon>Agaricomycetes</taxon>
        <taxon>Agaricomycetidae</taxon>
        <taxon>Agaricales</taxon>
        <taxon>Agaricineae</taxon>
        <taxon>Strophariaceae</taxon>
        <taxon>Psilocybe</taxon>
    </lineage>
</organism>
<protein>
    <submittedName>
        <fullName evidence="1">Uncharacterized protein</fullName>
    </submittedName>
</protein>
<gene>
    <name evidence="1" type="ORF">JR316_0008718</name>
</gene>
<proteinExistence type="predicted"/>
<sequence length="115" mass="13722">MHHYNPPNRKKTFGMRLNGDSDEEEQCCVRTVASEYLKTAQFANHPNPLKTRKRRRIACHVSERSVPQPSSLMLVGMMPRNERKRWKWAGMRIWGRRSLLRAMYGMRGSHYRYSR</sequence>